<dbReference type="InterPro" id="IPR028098">
    <property type="entry name" value="Glyco_trans_4-like_N"/>
</dbReference>
<evidence type="ECO:0000259" key="1">
    <source>
        <dbReference type="Pfam" id="PF00534"/>
    </source>
</evidence>
<gene>
    <name evidence="3" type="ORF">SAMN05216466_102407</name>
</gene>
<dbReference type="OrthoDB" id="433681at2"/>
<evidence type="ECO:0000313" key="3">
    <source>
        <dbReference type="EMBL" id="SDG18739.1"/>
    </source>
</evidence>
<dbReference type="PANTHER" id="PTHR12526:SF637">
    <property type="entry name" value="GLYCOSYLTRANSFERASE EPSF-RELATED"/>
    <property type="match status" value="1"/>
</dbReference>
<evidence type="ECO:0000259" key="2">
    <source>
        <dbReference type="Pfam" id="PF13439"/>
    </source>
</evidence>
<dbReference type="Proteomes" id="UP000199706">
    <property type="component" value="Unassembled WGS sequence"/>
</dbReference>
<dbReference type="PANTHER" id="PTHR12526">
    <property type="entry name" value="GLYCOSYLTRANSFERASE"/>
    <property type="match status" value="1"/>
</dbReference>
<protein>
    <submittedName>
        <fullName evidence="3">Glycosyltransferase involved in cell wall bisynthesis</fullName>
    </submittedName>
</protein>
<organism evidence="3 4">
    <name type="scientific">Paraburkholderia phenazinium</name>
    <dbReference type="NCBI Taxonomy" id="60549"/>
    <lineage>
        <taxon>Bacteria</taxon>
        <taxon>Pseudomonadati</taxon>
        <taxon>Pseudomonadota</taxon>
        <taxon>Betaproteobacteria</taxon>
        <taxon>Burkholderiales</taxon>
        <taxon>Burkholderiaceae</taxon>
        <taxon>Paraburkholderia</taxon>
    </lineage>
</organism>
<dbReference type="RefSeq" id="WP_090682506.1">
    <property type="nucleotide sequence ID" value="NZ_CADERL010000002.1"/>
</dbReference>
<evidence type="ECO:0000313" key="4">
    <source>
        <dbReference type="Proteomes" id="UP000199706"/>
    </source>
</evidence>
<feature type="domain" description="Glycosyl transferase family 1" evidence="1">
    <location>
        <begin position="225"/>
        <end position="379"/>
    </location>
</feature>
<reference evidence="3 4" key="1">
    <citation type="submission" date="2016-10" db="EMBL/GenBank/DDBJ databases">
        <authorList>
            <person name="de Groot N.N."/>
        </authorList>
    </citation>
    <scope>NUCLEOTIDE SEQUENCE [LARGE SCALE GENOMIC DNA]</scope>
    <source>
        <strain evidence="3 4">LMG 2247</strain>
    </source>
</reference>
<dbReference type="AlphaFoldDB" id="A0A1G7S8G6"/>
<dbReference type="EMBL" id="FNCJ01000002">
    <property type="protein sequence ID" value="SDG18739.1"/>
    <property type="molecule type" value="Genomic_DNA"/>
</dbReference>
<proteinExistence type="predicted"/>
<feature type="domain" description="Glycosyltransferase subfamily 4-like N-terminal" evidence="2">
    <location>
        <begin position="13"/>
        <end position="214"/>
    </location>
</feature>
<dbReference type="Gene3D" id="3.40.50.2000">
    <property type="entry name" value="Glycogen Phosphorylase B"/>
    <property type="match status" value="2"/>
</dbReference>
<dbReference type="Pfam" id="PF00534">
    <property type="entry name" value="Glycos_transf_1"/>
    <property type="match status" value="1"/>
</dbReference>
<dbReference type="Pfam" id="PF13439">
    <property type="entry name" value="Glyco_transf_4"/>
    <property type="match status" value="1"/>
</dbReference>
<keyword evidence="3" id="KW-0808">Transferase</keyword>
<name>A0A1G7S8G6_9BURK</name>
<sequence>MKALLVNYSDHGGGAARAGTRLFDALLHSGLDARLLVRKKISERPDIQGPESDLEKIYHLLRPRVGAKVQSLFKTSNKVLHSFGVLPSDLPKYLNAQDVDVVNLHWICNEMLSIEGLGRIRKPIVWTLHDMWGFCGAEHYTLDARWRDGYTKGTRHESEKGFDLNRWVWLRKQRSWLAPMTVIAPSRWLATCAQQSALMSNWKVHVVPNAIDTSFWAPVDKAFARKVLDLEPGERYVLFSSFGGTGDSRKGFDLLMKAVKSTSVLRNDTKYLVLGEDTGGSAELCRDLSIKFLGYLNDEVSLKVVYSAVDAVVIPSRLDNLPNIGVEALACGTPVVAFDVGGLADIVENGVTGFLAEPNNPESLGLAIEKCLDKRSNSEMSAWCRDAAVRKYSFSVIAEQYRNVFLDAAKN</sequence>
<accession>A0A1G7S8G6</accession>
<dbReference type="InterPro" id="IPR001296">
    <property type="entry name" value="Glyco_trans_1"/>
</dbReference>
<dbReference type="GO" id="GO:0016757">
    <property type="term" value="F:glycosyltransferase activity"/>
    <property type="evidence" value="ECO:0007669"/>
    <property type="project" value="UniProtKB-ARBA"/>
</dbReference>
<dbReference type="SUPFAM" id="SSF53756">
    <property type="entry name" value="UDP-Glycosyltransferase/glycogen phosphorylase"/>
    <property type="match status" value="1"/>
</dbReference>